<dbReference type="Proteomes" id="UP000289166">
    <property type="component" value="Unassembled WGS sequence"/>
</dbReference>
<dbReference type="AlphaFoldDB" id="A0A4Q0I462"/>
<keyword evidence="1" id="KW-0812">Transmembrane</keyword>
<reference evidence="3" key="1">
    <citation type="submission" date="2018-11" db="EMBL/GenBank/DDBJ databases">
        <title>Genome sequencing of a novel mesophilic and cellulolytic organism within the genus Hungateiclostridium.</title>
        <authorList>
            <person name="Rettenmaier R."/>
            <person name="Liebl W."/>
            <person name="Zverlov V."/>
        </authorList>
    </citation>
    <scope>NUCLEOTIDE SEQUENCE [LARGE SCALE GENOMIC DNA]</scope>
    <source>
        <strain evidence="3">N2K1</strain>
    </source>
</reference>
<evidence type="ECO:0000256" key="1">
    <source>
        <dbReference type="SAM" id="Phobius"/>
    </source>
</evidence>
<comment type="caution">
    <text evidence="2">The sequence shown here is derived from an EMBL/GenBank/DDBJ whole genome shotgun (WGS) entry which is preliminary data.</text>
</comment>
<organism evidence="2 3">
    <name type="scientific">Acetivibrio mesophilus</name>
    <dbReference type="NCBI Taxonomy" id="2487273"/>
    <lineage>
        <taxon>Bacteria</taxon>
        <taxon>Bacillati</taxon>
        <taxon>Bacillota</taxon>
        <taxon>Clostridia</taxon>
        <taxon>Eubacteriales</taxon>
        <taxon>Oscillospiraceae</taxon>
        <taxon>Acetivibrio</taxon>
    </lineage>
</organism>
<proteinExistence type="predicted"/>
<evidence type="ECO:0008006" key="4">
    <source>
        <dbReference type="Google" id="ProtNLM"/>
    </source>
</evidence>
<keyword evidence="1" id="KW-0472">Membrane</keyword>
<keyword evidence="3" id="KW-1185">Reference proteome</keyword>
<evidence type="ECO:0000313" key="3">
    <source>
        <dbReference type="Proteomes" id="UP000289166"/>
    </source>
</evidence>
<keyword evidence="1" id="KW-1133">Transmembrane helix</keyword>
<sequence length="127" mass="13957">MSITISYEVANFIMYTLGAALIVVIIITFINLNKFIKRMDRLVEKNENNINKTADTIPDIVKNVNDVTLGVKQSVDKVGDAIEAVETSVCDTILAVSEGTEGLFDFVGIAGEVINTLLKMFPFGKRK</sequence>
<dbReference type="OrthoDB" id="2085906at2"/>
<name>A0A4Q0I462_9FIRM</name>
<dbReference type="RefSeq" id="WP_069194398.1">
    <property type="nucleotide sequence ID" value="NZ_RLII01000009.1"/>
</dbReference>
<gene>
    <name evidence="2" type="ORF">EFD62_08810</name>
</gene>
<protein>
    <recommendedName>
        <fullName evidence="4">DUF948 domain-containing protein</fullName>
    </recommendedName>
</protein>
<accession>A0A4Q0I462</accession>
<dbReference type="EMBL" id="RLII01000009">
    <property type="protein sequence ID" value="RXE59056.1"/>
    <property type="molecule type" value="Genomic_DNA"/>
</dbReference>
<evidence type="ECO:0000313" key="2">
    <source>
        <dbReference type="EMBL" id="RXE59056.1"/>
    </source>
</evidence>
<feature type="transmembrane region" description="Helical" evidence="1">
    <location>
        <begin position="12"/>
        <end position="32"/>
    </location>
</feature>